<dbReference type="AlphaFoldDB" id="W6K0Y4"/>
<keyword evidence="2" id="KW-1185">Reference proteome</keyword>
<dbReference type="Proteomes" id="UP000035763">
    <property type="component" value="Unassembled WGS sequence"/>
</dbReference>
<evidence type="ECO:0000313" key="1">
    <source>
        <dbReference type="EMBL" id="CCH71919.1"/>
    </source>
</evidence>
<accession>W6K0Y4</accession>
<reference evidence="1 2" key="1">
    <citation type="journal article" date="2013" name="ISME J.">
        <title>A metabolic model for members of the genus Tetrasphaera involved in enhanced biological phosphorus removal.</title>
        <authorList>
            <person name="Kristiansen R."/>
            <person name="Nguyen H.T.T."/>
            <person name="Saunders A.M."/>
            <person name="Nielsen J.L."/>
            <person name="Wimmer R."/>
            <person name="Le V.Q."/>
            <person name="McIlroy S.J."/>
            <person name="Petrovski S."/>
            <person name="Seviour R.J."/>
            <person name="Calteau A."/>
            <person name="Nielsen K.L."/>
            <person name="Nielsen P.H."/>
        </authorList>
    </citation>
    <scope>NUCLEOTIDE SEQUENCE [LARGE SCALE GENOMIC DNA]</scope>
    <source>
        <strain evidence="1 2">Ben110</strain>
    </source>
</reference>
<proteinExistence type="predicted"/>
<comment type="caution">
    <text evidence="1">The sequence shown here is derived from an EMBL/GenBank/DDBJ whole genome shotgun (WGS) entry which is preliminary data.</text>
</comment>
<gene>
    <name evidence="1" type="ORF">BN11_120022</name>
</gene>
<dbReference type="STRING" id="1193182.BN11_120022"/>
<evidence type="ECO:0000313" key="2">
    <source>
        <dbReference type="Proteomes" id="UP000035763"/>
    </source>
</evidence>
<name>W6K0Y4_9MICO</name>
<protein>
    <submittedName>
        <fullName evidence="1">ERCC4 domain protein</fullName>
    </submittedName>
</protein>
<dbReference type="EMBL" id="CAJA01000024">
    <property type="protein sequence ID" value="CCH71919.1"/>
    <property type="molecule type" value="Genomic_DNA"/>
</dbReference>
<sequence length="144" mass="15698">MLTGPYAGVVAGTLLIARNPEPDSTLPYLLRIPLGDGIVLRARETWPRTAKVYCHRHGAPWPDDAEVLEELPLTSCVPRGAAIDIVVARARESRSQFVITRARGRDDLLAVTEDFEDATANVSLPTSRAAGIVDIAIIVDTRER</sequence>
<organism evidence="1 2">
    <name type="scientific">Nostocoides australiense Ben110</name>
    <dbReference type="NCBI Taxonomy" id="1193182"/>
    <lineage>
        <taxon>Bacteria</taxon>
        <taxon>Bacillati</taxon>
        <taxon>Actinomycetota</taxon>
        <taxon>Actinomycetes</taxon>
        <taxon>Micrococcales</taxon>
        <taxon>Intrasporangiaceae</taxon>
        <taxon>Nostocoides</taxon>
    </lineage>
</organism>